<feature type="non-terminal residue" evidence="1">
    <location>
        <position position="88"/>
    </location>
</feature>
<keyword evidence="2" id="KW-1185">Reference proteome</keyword>
<dbReference type="Proteomes" id="UP000258309">
    <property type="component" value="Unassembled WGS sequence"/>
</dbReference>
<accession>A0A3E2H3C2</accession>
<gene>
    <name evidence="1" type="ORF">B7463_g8434</name>
</gene>
<evidence type="ECO:0000313" key="1">
    <source>
        <dbReference type="EMBL" id="RFU27890.1"/>
    </source>
</evidence>
<sequence>MDRLQAEEEKAMAKILRLQKQQALLQQQKNKIAWHSLKYLDELNVAEEKERQEKLSEESCSAYASKASSSVANPFFSNLTIPSPGNPF</sequence>
<feature type="non-terminal residue" evidence="1">
    <location>
        <position position="1"/>
    </location>
</feature>
<dbReference type="EMBL" id="NCSJ02000185">
    <property type="protein sequence ID" value="RFU27890.1"/>
    <property type="molecule type" value="Genomic_DNA"/>
</dbReference>
<comment type="caution">
    <text evidence="1">The sequence shown here is derived from an EMBL/GenBank/DDBJ whole genome shotgun (WGS) entry which is preliminary data.</text>
</comment>
<organism evidence="1 2">
    <name type="scientific">Scytalidium lignicola</name>
    <name type="common">Hyphomycete</name>
    <dbReference type="NCBI Taxonomy" id="5539"/>
    <lineage>
        <taxon>Eukaryota</taxon>
        <taxon>Fungi</taxon>
        <taxon>Dikarya</taxon>
        <taxon>Ascomycota</taxon>
        <taxon>Pezizomycotina</taxon>
        <taxon>Leotiomycetes</taxon>
        <taxon>Leotiomycetes incertae sedis</taxon>
        <taxon>Scytalidium</taxon>
    </lineage>
</organism>
<proteinExistence type="predicted"/>
<evidence type="ECO:0000313" key="2">
    <source>
        <dbReference type="Proteomes" id="UP000258309"/>
    </source>
</evidence>
<dbReference type="AlphaFoldDB" id="A0A3E2H3C2"/>
<reference evidence="1 2" key="1">
    <citation type="submission" date="2018-05" db="EMBL/GenBank/DDBJ databases">
        <title>Draft genome sequence of Scytalidium lignicola DSM 105466, a ubiquitous saprotrophic fungus.</title>
        <authorList>
            <person name="Buettner E."/>
            <person name="Gebauer A.M."/>
            <person name="Hofrichter M."/>
            <person name="Liers C."/>
            <person name="Kellner H."/>
        </authorList>
    </citation>
    <scope>NUCLEOTIDE SEQUENCE [LARGE SCALE GENOMIC DNA]</scope>
    <source>
        <strain evidence="1 2">DSM 105466</strain>
    </source>
</reference>
<protein>
    <submittedName>
        <fullName evidence="1">Uncharacterized protein</fullName>
    </submittedName>
</protein>
<name>A0A3E2H3C2_SCYLI</name>